<evidence type="ECO:0000313" key="2">
    <source>
        <dbReference type="Proteomes" id="UP000295252"/>
    </source>
</evidence>
<protein>
    <submittedName>
        <fullName evidence="1">Uncharacterized protein</fullName>
    </submittedName>
</protein>
<gene>
    <name evidence="1" type="ORF">GSCOC_T00011887001</name>
</gene>
<keyword evidence="2" id="KW-1185">Reference proteome</keyword>
<dbReference type="EMBL" id="HG739271">
    <property type="protein sequence ID" value="CDP17896.1"/>
    <property type="molecule type" value="Genomic_DNA"/>
</dbReference>
<name>A0A068VAX7_COFCA</name>
<dbReference type="Gramene" id="CDP17896">
    <property type="protein sequence ID" value="CDP17896"/>
    <property type="gene ID" value="GSCOC_T00011887001"/>
</dbReference>
<sequence>MVLFDSATGVGCFGFGKLNNLKGEKYMFTSTRMLIQRGRYMFPSAGMLIVAAYL</sequence>
<organism evidence="1 2">
    <name type="scientific">Coffea canephora</name>
    <name type="common">Robusta coffee</name>
    <dbReference type="NCBI Taxonomy" id="49390"/>
    <lineage>
        <taxon>Eukaryota</taxon>
        <taxon>Viridiplantae</taxon>
        <taxon>Streptophyta</taxon>
        <taxon>Embryophyta</taxon>
        <taxon>Tracheophyta</taxon>
        <taxon>Spermatophyta</taxon>
        <taxon>Magnoliopsida</taxon>
        <taxon>eudicotyledons</taxon>
        <taxon>Gunneridae</taxon>
        <taxon>Pentapetalae</taxon>
        <taxon>asterids</taxon>
        <taxon>lamiids</taxon>
        <taxon>Gentianales</taxon>
        <taxon>Rubiaceae</taxon>
        <taxon>Ixoroideae</taxon>
        <taxon>Gardenieae complex</taxon>
        <taxon>Bertiereae - Coffeeae clade</taxon>
        <taxon>Coffeeae</taxon>
        <taxon>Coffea</taxon>
    </lineage>
</organism>
<evidence type="ECO:0000313" key="1">
    <source>
        <dbReference type="EMBL" id="CDP17896.1"/>
    </source>
</evidence>
<dbReference type="Proteomes" id="UP000295252">
    <property type="component" value="Chromosome X"/>
</dbReference>
<reference evidence="2" key="1">
    <citation type="journal article" date="2014" name="Science">
        <title>The coffee genome provides insight into the convergent evolution of caffeine biosynthesis.</title>
        <authorList>
            <person name="Denoeud F."/>
            <person name="Carretero-Paulet L."/>
            <person name="Dereeper A."/>
            <person name="Droc G."/>
            <person name="Guyot R."/>
            <person name="Pietrella M."/>
            <person name="Zheng C."/>
            <person name="Alberti A."/>
            <person name="Anthony F."/>
            <person name="Aprea G."/>
            <person name="Aury J.M."/>
            <person name="Bento P."/>
            <person name="Bernard M."/>
            <person name="Bocs S."/>
            <person name="Campa C."/>
            <person name="Cenci A."/>
            <person name="Combes M.C."/>
            <person name="Crouzillat D."/>
            <person name="Da Silva C."/>
            <person name="Daddiego L."/>
            <person name="De Bellis F."/>
            <person name="Dussert S."/>
            <person name="Garsmeur O."/>
            <person name="Gayraud T."/>
            <person name="Guignon V."/>
            <person name="Jahn K."/>
            <person name="Jamilloux V."/>
            <person name="Joet T."/>
            <person name="Labadie K."/>
            <person name="Lan T."/>
            <person name="Leclercq J."/>
            <person name="Lepelley M."/>
            <person name="Leroy T."/>
            <person name="Li L.T."/>
            <person name="Librado P."/>
            <person name="Lopez L."/>
            <person name="Munoz A."/>
            <person name="Noel B."/>
            <person name="Pallavicini A."/>
            <person name="Perrotta G."/>
            <person name="Poncet V."/>
            <person name="Pot D."/>
            <person name="Priyono X."/>
            <person name="Rigoreau M."/>
            <person name="Rouard M."/>
            <person name="Rozas J."/>
            <person name="Tranchant-Dubreuil C."/>
            <person name="VanBuren R."/>
            <person name="Zhang Q."/>
            <person name="Andrade A.C."/>
            <person name="Argout X."/>
            <person name="Bertrand B."/>
            <person name="de Kochko A."/>
            <person name="Graziosi G."/>
            <person name="Henry R.J."/>
            <person name="Jayarama X."/>
            <person name="Ming R."/>
            <person name="Nagai C."/>
            <person name="Rounsley S."/>
            <person name="Sankoff D."/>
            <person name="Giuliano G."/>
            <person name="Albert V.A."/>
            <person name="Wincker P."/>
            <person name="Lashermes P."/>
        </authorList>
    </citation>
    <scope>NUCLEOTIDE SEQUENCE [LARGE SCALE GENOMIC DNA]</scope>
    <source>
        <strain evidence="2">cv. DH200-94</strain>
    </source>
</reference>
<proteinExistence type="predicted"/>
<accession>A0A068VAX7</accession>
<dbReference type="AlphaFoldDB" id="A0A068VAX7"/>
<dbReference type="InParanoid" id="A0A068VAX7"/>